<dbReference type="PANTHER" id="PTHR11802">
    <property type="entry name" value="SERINE PROTEASE FAMILY S10 SERINE CARBOXYPEPTIDASE"/>
    <property type="match status" value="1"/>
</dbReference>
<keyword evidence="4" id="KW-1185">Reference proteome</keyword>
<feature type="region of interest" description="Disordered" evidence="2">
    <location>
        <begin position="477"/>
        <end position="523"/>
    </location>
</feature>
<evidence type="ECO:0000256" key="1">
    <source>
        <dbReference type="ARBA" id="ARBA00009431"/>
    </source>
</evidence>
<dbReference type="PRINTS" id="PR00724">
    <property type="entry name" value="CRBOXYPTASEC"/>
</dbReference>
<gene>
    <name evidence="3" type="ORF">CTI12_AA521150</name>
</gene>
<dbReference type="InterPro" id="IPR038765">
    <property type="entry name" value="Papain-like_cys_pep_sf"/>
</dbReference>
<keyword evidence="3" id="KW-0645">Protease</keyword>
<dbReference type="SUPFAM" id="SSF54001">
    <property type="entry name" value="Cysteine proteinases"/>
    <property type="match status" value="1"/>
</dbReference>
<comment type="similarity">
    <text evidence="1">Belongs to the peptidase S10 family.</text>
</comment>
<dbReference type="GO" id="GO:0016747">
    <property type="term" value="F:acyltransferase activity, transferring groups other than amino-acyl groups"/>
    <property type="evidence" value="ECO:0007669"/>
    <property type="project" value="TreeGrafter"/>
</dbReference>
<dbReference type="Proteomes" id="UP000245207">
    <property type="component" value="Unassembled WGS sequence"/>
</dbReference>
<dbReference type="GO" id="GO:0006508">
    <property type="term" value="P:proteolysis"/>
    <property type="evidence" value="ECO:0007669"/>
    <property type="project" value="InterPro"/>
</dbReference>
<comment type="caution">
    <text evidence="3">The sequence shown here is derived from an EMBL/GenBank/DDBJ whole genome shotgun (WGS) entry which is preliminary data.</text>
</comment>
<dbReference type="InterPro" id="IPR029058">
    <property type="entry name" value="AB_hydrolase_fold"/>
</dbReference>
<evidence type="ECO:0000313" key="3">
    <source>
        <dbReference type="EMBL" id="PWA45033.1"/>
    </source>
</evidence>
<name>A0A2U1L7R8_ARTAN</name>
<protein>
    <submittedName>
        <fullName evidence="3">Peptidase S10, serine carboxypeptidase, Alpha/Beta hydrolase fold protein</fullName>
    </submittedName>
</protein>
<dbReference type="Gene3D" id="3.40.395.10">
    <property type="entry name" value="Adenoviral Proteinase, Chain A"/>
    <property type="match status" value="1"/>
</dbReference>
<dbReference type="GO" id="GO:0004185">
    <property type="term" value="F:serine-type carboxypeptidase activity"/>
    <property type="evidence" value="ECO:0007669"/>
    <property type="project" value="InterPro"/>
</dbReference>
<proteinExistence type="inferred from homology"/>
<feature type="compositionally biased region" description="Basic and acidic residues" evidence="2">
    <location>
        <begin position="1059"/>
        <end position="1075"/>
    </location>
</feature>
<dbReference type="GO" id="GO:0019748">
    <property type="term" value="P:secondary metabolic process"/>
    <property type="evidence" value="ECO:0007669"/>
    <property type="project" value="TreeGrafter"/>
</dbReference>
<accession>A0A2U1L7R8</accession>
<organism evidence="3 4">
    <name type="scientific">Artemisia annua</name>
    <name type="common">Sweet wormwood</name>
    <dbReference type="NCBI Taxonomy" id="35608"/>
    <lineage>
        <taxon>Eukaryota</taxon>
        <taxon>Viridiplantae</taxon>
        <taxon>Streptophyta</taxon>
        <taxon>Embryophyta</taxon>
        <taxon>Tracheophyta</taxon>
        <taxon>Spermatophyta</taxon>
        <taxon>Magnoliopsida</taxon>
        <taxon>eudicotyledons</taxon>
        <taxon>Gunneridae</taxon>
        <taxon>Pentapetalae</taxon>
        <taxon>asterids</taxon>
        <taxon>campanulids</taxon>
        <taxon>Asterales</taxon>
        <taxon>Asteraceae</taxon>
        <taxon>Asteroideae</taxon>
        <taxon>Anthemideae</taxon>
        <taxon>Artemisiinae</taxon>
        <taxon>Artemisia</taxon>
    </lineage>
</organism>
<dbReference type="SUPFAM" id="SSF53474">
    <property type="entry name" value="alpha/beta-Hydrolases"/>
    <property type="match status" value="1"/>
</dbReference>
<keyword evidence="3" id="KW-0378">Hydrolase</keyword>
<dbReference type="PANTHER" id="PTHR11802:SF382">
    <property type="entry name" value="PEPTIDASE S10, SERINE CARBOXYPEPTIDASE, ALPHA_BETA HYDROLASE"/>
    <property type="match status" value="1"/>
</dbReference>
<dbReference type="Pfam" id="PF00450">
    <property type="entry name" value="Peptidase_S10"/>
    <property type="match status" value="1"/>
</dbReference>
<evidence type="ECO:0000313" key="4">
    <source>
        <dbReference type="Proteomes" id="UP000245207"/>
    </source>
</evidence>
<dbReference type="EMBL" id="PKPP01010978">
    <property type="protein sequence ID" value="PWA45033.1"/>
    <property type="molecule type" value="Genomic_DNA"/>
</dbReference>
<dbReference type="OrthoDB" id="443318at2759"/>
<dbReference type="Gene3D" id="3.40.50.1820">
    <property type="entry name" value="alpha/beta hydrolase"/>
    <property type="match status" value="1"/>
</dbReference>
<reference evidence="3 4" key="1">
    <citation type="journal article" date="2018" name="Mol. Plant">
        <title>The genome of Artemisia annua provides insight into the evolution of Asteraceae family and artemisinin biosynthesis.</title>
        <authorList>
            <person name="Shen Q."/>
            <person name="Zhang L."/>
            <person name="Liao Z."/>
            <person name="Wang S."/>
            <person name="Yan T."/>
            <person name="Shi P."/>
            <person name="Liu M."/>
            <person name="Fu X."/>
            <person name="Pan Q."/>
            <person name="Wang Y."/>
            <person name="Lv Z."/>
            <person name="Lu X."/>
            <person name="Zhang F."/>
            <person name="Jiang W."/>
            <person name="Ma Y."/>
            <person name="Chen M."/>
            <person name="Hao X."/>
            <person name="Li L."/>
            <person name="Tang Y."/>
            <person name="Lv G."/>
            <person name="Zhou Y."/>
            <person name="Sun X."/>
            <person name="Brodelius P.E."/>
            <person name="Rose J.K.C."/>
            <person name="Tang K."/>
        </authorList>
    </citation>
    <scope>NUCLEOTIDE SEQUENCE [LARGE SCALE GENOMIC DNA]</scope>
    <source>
        <strain evidence="4">cv. Huhao1</strain>
        <tissue evidence="3">Leaf</tissue>
    </source>
</reference>
<sequence length="1425" mass="161906">MVSCAYVCLGIRYIGVGEDEAVQLFYYFVESEGNPEVDPLIIWLAGGPGCSTLLAFFFEIGPMQIQYGNFIDGVPALQLDPNSWTKVANIIYLDAPTRTGYSYTKTEEAARTSDTLSGSQTAEFIRKFLRNHPKFLNNPMYVTGISYSGIVIPMITEELYKGNDEGLEPIINIKGYVAGNPLTNKHGDINSRLEYAYRVALISEELFESTKKDCGGEYAEADSNNLLCMSRINQVNQRVKDINIQQILEPNCDSSSTNLVRSVNPIKRGNRRSLHANLMKMVHAQSSLEDTICPEYDDREYAMLWANNKKVMKALNVSKESVKEFWICNVNMTYKYGETLLPLYEYNVLNSVVYHKKLSKRNCRALIFSGDHDLLVPHVGTYNWINSLNLTITGNKWDAWYTNGQLAGYKTVYAHDNYSLAFATVKGGSHTTPVDKPRQSFEMIKRCNIVIDQRKRKKKVYAGTLVKGIATIQRSQKQYYPSDSDDDFVKSPTRPKLISPKRKASENKNESKKKQKVDNDIESAKKYGKNGKTYLAVNRRHPPKCLIDSIKSFTDAQRERVKNMGFEYVLSLKIEKIPKKLGYWLLTNYDPETSSLNINGRSLLITREVIHDVYGVPMGEVPIQSFKKSKKLDNVIEEWKRQFVIKENGRIKVSDVIPKMLEDKEGGRKFQLNFLVLFVTVMIESISNGPVNQKFLANIEADTVIHNLDWCTYTLDCLNESRKAWNRLDPSNFYTGPLLFLVVFYMKSTMLKGQDKLCGTIPSMNGWTTKQLKDRQSKEVKNGGFGKVTFAPDVQFVDDVGYVEATPVSVGTTITKAPSIGTCKERIHDSKSDMIVMIQNENTYRDGYYDEHNDYSTQEYRDMFEDDEWDNEEPNDCGDEEMSLEDIVNEVNRNFSVIANAKALINENICKGLDMFPDNKDLLTLAQQRDVMFGVSFSGNSHDFMFHQDDNANKGNTNDSNVEVPGIITQTLTDHVIFDKIFESSIAKASMKEAESKYKGLQPISIHFPEDGDEDNNGNVCVHDSDSKTKRGEVTPEMVQDVVRKLDASKFKPFQNSLESHKNAEPGKVDNKGDGKTPLGDGISKISIGPRSLNEIVFEKIRAKREVKIPGSLKSPYINRIVDCKRRLQSDEKKVSNWLFACTEDENNAFDYIDSEIIFEAHGQLIGYKGIMESLMPGSKIHASVVDIWVAIQNDLEKRRSTGACSRVFVHSDIMGEVMMDKKMSDARKCDLFNTNLKACLKLYNHEKLKNIKLVCFPIVQSGHFYYITFDLMKDEVHVIDNLAICPGYEELPEKLISKFAGYLSKINHHKAVAIGRVKPVRLEFSWQTRYNCIDCGVFLMRHMEIYKGLNKMEDGLAPEGVAQQEQLNELRRKYATKILLADINKHKEALTRKVNVFDKLGKEDKNILKQRGLVLGESRVATFG</sequence>
<evidence type="ECO:0000256" key="2">
    <source>
        <dbReference type="SAM" id="MobiDB-lite"/>
    </source>
</evidence>
<keyword evidence="3" id="KW-0121">Carboxypeptidase</keyword>
<dbReference type="InterPro" id="IPR001563">
    <property type="entry name" value="Peptidase_S10"/>
</dbReference>
<feature type="compositionally biased region" description="Basic and acidic residues" evidence="2">
    <location>
        <begin position="503"/>
        <end position="523"/>
    </location>
</feature>
<feature type="region of interest" description="Disordered" evidence="2">
    <location>
        <begin position="1054"/>
        <end position="1083"/>
    </location>
</feature>